<evidence type="ECO:0000313" key="8">
    <source>
        <dbReference type="EMBL" id="TKA42043.1"/>
    </source>
</evidence>
<dbReference type="EMBL" id="NAJP01000025">
    <property type="protein sequence ID" value="TKA42043.1"/>
    <property type="molecule type" value="Genomic_DNA"/>
</dbReference>
<feature type="region of interest" description="Disordered" evidence="5">
    <location>
        <begin position="214"/>
        <end position="255"/>
    </location>
</feature>
<feature type="compositionally biased region" description="Acidic residues" evidence="5">
    <location>
        <begin position="130"/>
        <end position="150"/>
    </location>
</feature>
<feature type="compositionally biased region" description="Acidic residues" evidence="5">
    <location>
        <begin position="103"/>
        <end position="114"/>
    </location>
</feature>
<dbReference type="PANTHER" id="PTHR12202">
    <property type="entry name" value="ESF1 HOMOLOG"/>
    <property type="match status" value="1"/>
</dbReference>
<dbReference type="STRING" id="329885.A0A4U0V131"/>
<keyword evidence="4" id="KW-0539">Nucleus</keyword>
<dbReference type="GO" id="GO:0006364">
    <property type="term" value="P:rRNA processing"/>
    <property type="evidence" value="ECO:0007669"/>
    <property type="project" value="InterPro"/>
</dbReference>
<comment type="caution">
    <text evidence="8">The sequence shown here is derived from an EMBL/GenBank/DDBJ whole genome shotgun (WGS) entry which is preliminary data.</text>
</comment>
<evidence type="ECO:0000259" key="6">
    <source>
        <dbReference type="Pfam" id="PF08159"/>
    </source>
</evidence>
<evidence type="ECO:0000256" key="5">
    <source>
        <dbReference type="SAM" id="MobiDB-lite"/>
    </source>
</evidence>
<evidence type="ECO:0000256" key="4">
    <source>
        <dbReference type="ARBA" id="ARBA00023242"/>
    </source>
</evidence>
<feature type="domain" description="NUC153" evidence="6">
    <location>
        <begin position="646"/>
        <end position="674"/>
    </location>
</feature>
<sequence length="733" mass="82535">MRCDPLRYTSNMADQRFDALSRDPRYRLPSKKEKRTAVDPRFGRLFTDSGFRKKASVDRYGRKVNSEEGTKELERLYRLEKDGPSGKGEKVERELVGTADSSSESDEGEDEDEELVAKKDPARNGFSESSSEEEGTSDEEDSEVEAELAEETAGGEQTEDIPEGEVSHRLAAVNLDWDNIRATDIMTVAASFVPSGGRIERVTIYPSEFGRERLEREELEGPPRDIFASSKMQKKSLVEEAEEDSKASDDEDEDEKIKQQLLQSQANDGDEFDTTALRQYQLERLRYYYAVIECDGKSAAKAIYDSMDGREYLSTANFFDLRFVPDDTTFEEDPRDECTKLVEGYKPNEFRTEALTHSKVRLTWDDDDTTRKEVQKRAFSRAEIEDNDMQAYIGSDDSDADSMTSRKSAAEDRKARKKAEQRQLMREKLGLGSEPAAKSKGRKEEPVGDMQVTFTSGLSKAKDEKDGVFENEPQDAESTRERYIRKERDRKQKRKDRSKTSRLGEANADNDDNDNAEAGAEVTVAESAPAEDAGFDDPFFQDPGSAAVVEKKAKKAERQKKREEKAAKEEEDAARRKELELLMADDQADNVRHFDMREVAKAEKEAKRKGKKGGKKSKSQGLVSEDLANGAGNGVAAAEFNVDSQDPRFKALFESHEYAIDPTNPRFKGTEGMKSLLEEGRKKRKRGGDEEAETERPQKAKREKGKGESAKGGKDDELKGLVARLKGKKGRDQ</sequence>
<feature type="compositionally biased region" description="Basic and acidic residues" evidence="5">
    <location>
        <begin position="668"/>
        <end position="681"/>
    </location>
</feature>
<evidence type="ECO:0000259" key="7">
    <source>
        <dbReference type="Pfam" id="PF25121"/>
    </source>
</evidence>
<comment type="subcellular location">
    <subcellularLocation>
        <location evidence="1">Nucleus</location>
        <location evidence="1">Nucleolus</location>
    </subcellularLocation>
</comment>
<reference evidence="8 9" key="1">
    <citation type="submission" date="2017-03" db="EMBL/GenBank/DDBJ databases">
        <title>Genomes of endolithic fungi from Antarctica.</title>
        <authorList>
            <person name="Coleine C."/>
            <person name="Masonjones S."/>
            <person name="Stajich J.E."/>
        </authorList>
    </citation>
    <scope>NUCLEOTIDE SEQUENCE [LARGE SCALE GENOMIC DNA]</scope>
    <source>
        <strain evidence="8 9">CCFEE 5311</strain>
    </source>
</reference>
<feature type="compositionally biased region" description="Basic and acidic residues" evidence="5">
    <location>
        <begin position="58"/>
        <end position="95"/>
    </location>
</feature>
<dbReference type="Proteomes" id="UP000310066">
    <property type="component" value="Unassembled WGS sequence"/>
</dbReference>
<feature type="compositionally biased region" description="Basic and acidic residues" evidence="5">
    <location>
        <begin position="214"/>
        <end position="223"/>
    </location>
</feature>
<organism evidence="8 9">
    <name type="scientific">Friedmanniomyces endolithicus</name>
    <dbReference type="NCBI Taxonomy" id="329885"/>
    <lineage>
        <taxon>Eukaryota</taxon>
        <taxon>Fungi</taxon>
        <taxon>Dikarya</taxon>
        <taxon>Ascomycota</taxon>
        <taxon>Pezizomycotina</taxon>
        <taxon>Dothideomycetes</taxon>
        <taxon>Dothideomycetidae</taxon>
        <taxon>Mycosphaerellales</taxon>
        <taxon>Teratosphaeriaceae</taxon>
        <taxon>Friedmanniomyces</taxon>
    </lineage>
</organism>
<evidence type="ECO:0000313" key="9">
    <source>
        <dbReference type="Proteomes" id="UP000310066"/>
    </source>
</evidence>
<feature type="compositionally biased region" description="Basic and acidic residues" evidence="5">
    <location>
        <begin position="694"/>
        <end position="719"/>
    </location>
</feature>
<evidence type="ECO:0000256" key="2">
    <source>
        <dbReference type="ARBA" id="ARBA00009087"/>
    </source>
</evidence>
<feature type="compositionally biased region" description="Basic residues" evidence="5">
    <location>
        <begin position="607"/>
        <end position="618"/>
    </location>
</feature>
<name>A0A4U0V131_9PEZI</name>
<dbReference type="InterPro" id="IPR012580">
    <property type="entry name" value="NUC153"/>
</dbReference>
<dbReference type="Pfam" id="PF25121">
    <property type="entry name" value="RRM_ESF1"/>
    <property type="match status" value="1"/>
</dbReference>
<feature type="domain" description="ESF1 RRM" evidence="7">
    <location>
        <begin position="168"/>
        <end position="339"/>
    </location>
</feature>
<feature type="compositionally biased region" description="Basic and acidic residues" evidence="5">
    <location>
        <begin position="477"/>
        <end position="490"/>
    </location>
</feature>
<proteinExistence type="inferred from homology"/>
<feature type="compositionally biased region" description="Basic and acidic residues" evidence="5">
    <location>
        <begin position="560"/>
        <end position="580"/>
    </location>
</feature>
<dbReference type="PANTHER" id="PTHR12202:SF0">
    <property type="entry name" value="ESF1 HOMOLOG"/>
    <property type="match status" value="1"/>
</dbReference>
<accession>A0A4U0V131</accession>
<feature type="region of interest" description="Disordered" evidence="5">
    <location>
        <begin position="58"/>
        <end position="167"/>
    </location>
</feature>
<keyword evidence="3" id="KW-0175">Coiled coil</keyword>
<feature type="compositionally biased region" description="Basic and acidic residues" evidence="5">
    <location>
        <begin position="589"/>
        <end position="606"/>
    </location>
</feature>
<dbReference type="InterPro" id="IPR056750">
    <property type="entry name" value="RRM_ESF1"/>
</dbReference>
<dbReference type="GO" id="GO:0005730">
    <property type="term" value="C:nucleolus"/>
    <property type="evidence" value="ECO:0007669"/>
    <property type="project" value="UniProtKB-SubCell"/>
</dbReference>
<protein>
    <submittedName>
        <fullName evidence="8">Uncharacterized protein</fullName>
    </submittedName>
</protein>
<feature type="compositionally biased region" description="Basic and acidic residues" evidence="5">
    <location>
        <begin position="408"/>
        <end position="429"/>
    </location>
</feature>
<feature type="region of interest" description="Disordered" evidence="5">
    <location>
        <begin position="20"/>
        <end position="41"/>
    </location>
</feature>
<evidence type="ECO:0000256" key="1">
    <source>
        <dbReference type="ARBA" id="ARBA00004604"/>
    </source>
</evidence>
<dbReference type="OrthoDB" id="431825at2759"/>
<feature type="region of interest" description="Disordered" evidence="5">
    <location>
        <begin position="656"/>
        <end position="733"/>
    </location>
</feature>
<feature type="compositionally biased region" description="Acidic residues" evidence="5">
    <location>
        <begin position="239"/>
        <end position="254"/>
    </location>
</feature>
<evidence type="ECO:0000256" key="3">
    <source>
        <dbReference type="ARBA" id="ARBA00023054"/>
    </source>
</evidence>
<dbReference type="Pfam" id="PF08159">
    <property type="entry name" value="NUC153"/>
    <property type="match status" value="1"/>
</dbReference>
<dbReference type="InterPro" id="IPR039754">
    <property type="entry name" value="Esf1"/>
</dbReference>
<feature type="region of interest" description="Disordered" evidence="5">
    <location>
        <begin position="388"/>
        <end position="628"/>
    </location>
</feature>
<dbReference type="AlphaFoldDB" id="A0A4U0V131"/>
<gene>
    <name evidence="8" type="ORF">B0A54_06724</name>
</gene>
<comment type="similarity">
    <text evidence="2">Belongs to the ESF1 family.</text>
</comment>
<dbReference type="GO" id="GO:0003723">
    <property type="term" value="F:RNA binding"/>
    <property type="evidence" value="ECO:0007669"/>
    <property type="project" value="TreeGrafter"/>
</dbReference>